<dbReference type="InterPro" id="IPR032710">
    <property type="entry name" value="NTF2-like_dom_sf"/>
</dbReference>
<feature type="signal peptide" evidence="1">
    <location>
        <begin position="1"/>
        <end position="21"/>
    </location>
</feature>
<evidence type="ECO:0000313" key="4">
    <source>
        <dbReference type="Proteomes" id="UP000184532"/>
    </source>
</evidence>
<proteinExistence type="predicted"/>
<dbReference type="AlphaFoldDB" id="A0A1M5MEH2"/>
<feature type="chain" id="PRO_5013223124" description="DUF4440 domain-containing protein" evidence="1">
    <location>
        <begin position="22"/>
        <end position="172"/>
    </location>
</feature>
<dbReference type="STRING" id="570519.SAMN04488116_2411"/>
<dbReference type="InterPro" id="IPR027843">
    <property type="entry name" value="DUF4440"/>
</dbReference>
<protein>
    <recommendedName>
        <fullName evidence="2">DUF4440 domain-containing protein</fullName>
    </recommendedName>
</protein>
<accession>A0A1M5MEH2</accession>
<name>A0A1M5MEH2_9FLAO</name>
<dbReference type="Gene3D" id="3.10.450.50">
    <property type="match status" value="1"/>
</dbReference>
<organism evidence="3 4">
    <name type="scientific">Flagellimonas flava</name>
    <dbReference type="NCBI Taxonomy" id="570519"/>
    <lineage>
        <taxon>Bacteria</taxon>
        <taxon>Pseudomonadati</taxon>
        <taxon>Bacteroidota</taxon>
        <taxon>Flavobacteriia</taxon>
        <taxon>Flavobacteriales</taxon>
        <taxon>Flavobacteriaceae</taxon>
        <taxon>Flagellimonas</taxon>
    </lineage>
</organism>
<evidence type="ECO:0000313" key="3">
    <source>
        <dbReference type="EMBL" id="SHG75705.1"/>
    </source>
</evidence>
<dbReference type="SUPFAM" id="SSF54427">
    <property type="entry name" value="NTF2-like"/>
    <property type="match status" value="1"/>
</dbReference>
<dbReference type="Proteomes" id="UP000184532">
    <property type="component" value="Unassembled WGS sequence"/>
</dbReference>
<dbReference type="OrthoDB" id="951068at2"/>
<feature type="domain" description="DUF4440" evidence="2">
    <location>
        <begin position="41"/>
        <end position="145"/>
    </location>
</feature>
<gene>
    <name evidence="3" type="ORF">SAMN04488116_2411</name>
</gene>
<keyword evidence="4" id="KW-1185">Reference proteome</keyword>
<dbReference type="Pfam" id="PF14534">
    <property type="entry name" value="DUF4440"/>
    <property type="match status" value="1"/>
</dbReference>
<evidence type="ECO:0000259" key="2">
    <source>
        <dbReference type="Pfam" id="PF14534"/>
    </source>
</evidence>
<sequence>METMRKLIICSILCLSWMGYAQTEVGNIQKEIDQTVWKPFINAFETLDGEALNATYANDVLRVTPDGIDTENAFKSKNLERFKKNKEDSVSISLDFWFDSRHTNATASYEVGFYRIGFTDKEGNTNFSHGQFHIVLKKIDGHWKITQDWDMAKINGQAITETDFAKQEPMQF</sequence>
<dbReference type="EMBL" id="FQWL01000003">
    <property type="protein sequence ID" value="SHG75705.1"/>
    <property type="molecule type" value="Genomic_DNA"/>
</dbReference>
<evidence type="ECO:0000256" key="1">
    <source>
        <dbReference type="SAM" id="SignalP"/>
    </source>
</evidence>
<keyword evidence="1" id="KW-0732">Signal</keyword>
<reference evidence="4" key="1">
    <citation type="submission" date="2016-11" db="EMBL/GenBank/DDBJ databases">
        <authorList>
            <person name="Varghese N."/>
            <person name="Submissions S."/>
        </authorList>
    </citation>
    <scope>NUCLEOTIDE SEQUENCE [LARGE SCALE GENOMIC DNA]</scope>
    <source>
        <strain evidence="4">DSM 22638</strain>
    </source>
</reference>